<comment type="caution">
    <text evidence="3">The sequence shown here is derived from an EMBL/GenBank/DDBJ whole genome shotgun (WGS) entry which is preliminary data.</text>
</comment>
<evidence type="ECO:0000313" key="3">
    <source>
        <dbReference type="EMBL" id="MBF4179899.1"/>
    </source>
</evidence>
<evidence type="ECO:0000313" key="4">
    <source>
        <dbReference type="Proteomes" id="UP000628560"/>
    </source>
</evidence>
<gene>
    <name evidence="3" type="ORF">ISP11_18705</name>
</gene>
<reference evidence="3 4" key="1">
    <citation type="submission" date="2020-11" db="EMBL/GenBank/DDBJ databases">
        <title>Identification of Lelliottia nimipressuralis from Wound Infection by Whole Genome-Based Bacterial Identification.</title>
        <authorList>
            <person name="Navarathna D.H."/>
            <person name="Choi H."/>
            <person name="Jinadatha C."/>
            <person name="Chatterjee P."/>
            <person name="Hwang M."/>
        </authorList>
    </citation>
    <scope>NUCLEOTIDE SEQUENCE [LARGE SCALE GENOMIC DNA]</scope>
    <source>
        <strain evidence="3 4">DN2020</strain>
    </source>
</reference>
<feature type="chain" id="PRO_5044771484" evidence="1">
    <location>
        <begin position="31"/>
        <end position="176"/>
    </location>
</feature>
<dbReference type="Proteomes" id="UP000628560">
    <property type="component" value="Unassembled WGS sequence"/>
</dbReference>
<name>A0ABD4KE50_9ENTR</name>
<evidence type="ECO:0000256" key="1">
    <source>
        <dbReference type="SAM" id="SignalP"/>
    </source>
</evidence>
<dbReference type="RefSeq" id="WP_194514084.1">
    <property type="nucleotide sequence ID" value="NZ_JADIXP010000013.1"/>
</dbReference>
<organism evidence="3 4">
    <name type="scientific">Lelliottia nimipressuralis</name>
    <dbReference type="NCBI Taxonomy" id="69220"/>
    <lineage>
        <taxon>Bacteria</taxon>
        <taxon>Pseudomonadati</taxon>
        <taxon>Pseudomonadota</taxon>
        <taxon>Gammaproteobacteria</taxon>
        <taxon>Enterobacterales</taxon>
        <taxon>Enterobacteriaceae</taxon>
        <taxon>Lelliottia</taxon>
    </lineage>
</organism>
<dbReference type="SUPFAM" id="SSF49401">
    <property type="entry name" value="Bacterial adhesins"/>
    <property type="match status" value="1"/>
</dbReference>
<feature type="signal peptide" evidence="1">
    <location>
        <begin position="1"/>
        <end position="30"/>
    </location>
</feature>
<evidence type="ECO:0000259" key="2">
    <source>
        <dbReference type="Pfam" id="PF00419"/>
    </source>
</evidence>
<feature type="domain" description="Fimbrial-type adhesion" evidence="2">
    <location>
        <begin position="35"/>
        <end position="175"/>
    </location>
</feature>
<dbReference type="PANTHER" id="PTHR33420">
    <property type="entry name" value="FIMBRIAL SUBUNIT ELFA-RELATED"/>
    <property type="match status" value="1"/>
</dbReference>
<dbReference type="InterPro" id="IPR036937">
    <property type="entry name" value="Adhesion_dom_fimbrial_sf"/>
</dbReference>
<dbReference type="Gene3D" id="2.60.40.1090">
    <property type="entry name" value="Fimbrial-type adhesion domain"/>
    <property type="match status" value="1"/>
</dbReference>
<dbReference type="AlphaFoldDB" id="A0ABD4KE50"/>
<dbReference type="InterPro" id="IPR008966">
    <property type="entry name" value="Adhesion_dom_sf"/>
</dbReference>
<dbReference type="EMBL" id="JADIXP010000013">
    <property type="protein sequence ID" value="MBF4179899.1"/>
    <property type="molecule type" value="Genomic_DNA"/>
</dbReference>
<dbReference type="InterPro" id="IPR050263">
    <property type="entry name" value="Bact_Fimbrial_Adh_Pro"/>
</dbReference>
<sequence length="176" mass="17704">MKGKFSRKNTLISLGLVPLALLAMSGNANAADSTINITATVVASPCTIEAVKNVDLGDIDATKLATTGSASTFINFGIALSDCPATTTSATATYSGTASNTDYYANSGTAKNVEVEVASTWSSAPMGNGATQSVNIDASTHAASFNLKARVKNDGKGSAVTPGTVSSAIQVAVAYK</sequence>
<protein>
    <submittedName>
        <fullName evidence="3">Type 1 fimbrial protein</fullName>
    </submittedName>
</protein>
<proteinExistence type="predicted"/>
<dbReference type="PANTHER" id="PTHR33420:SF27">
    <property type="entry name" value="PROTEIN FIMG"/>
    <property type="match status" value="1"/>
</dbReference>
<dbReference type="Pfam" id="PF00419">
    <property type="entry name" value="Fimbrial"/>
    <property type="match status" value="1"/>
</dbReference>
<dbReference type="InterPro" id="IPR000259">
    <property type="entry name" value="Adhesion_dom_fimbrial"/>
</dbReference>
<keyword evidence="1" id="KW-0732">Signal</keyword>
<accession>A0ABD4KE50</accession>